<evidence type="ECO:0000259" key="1">
    <source>
        <dbReference type="Pfam" id="PF01909"/>
    </source>
</evidence>
<dbReference type="RefSeq" id="WP_268262098.1">
    <property type="nucleotide sequence ID" value="NZ_JALQCX010000021.1"/>
</dbReference>
<dbReference type="EMBL" id="JALQCX010000021">
    <property type="protein sequence ID" value="MCK9814992.1"/>
    <property type="molecule type" value="Genomic_DNA"/>
</dbReference>
<organism evidence="2 3">
    <name type="scientific">Pseudomonas morbosilactucae</name>
    <dbReference type="NCBI Taxonomy" id="2938197"/>
    <lineage>
        <taxon>Bacteria</taxon>
        <taxon>Pseudomonadati</taxon>
        <taxon>Pseudomonadota</taxon>
        <taxon>Gammaproteobacteria</taxon>
        <taxon>Pseudomonadales</taxon>
        <taxon>Pseudomonadaceae</taxon>
        <taxon>Pseudomonas</taxon>
    </lineage>
</organism>
<evidence type="ECO:0000313" key="2">
    <source>
        <dbReference type="EMBL" id="MCK9814992.1"/>
    </source>
</evidence>
<dbReference type="Proteomes" id="UP001155163">
    <property type="component" value="Unassembled WGS sequence"/>
</dbReference>
<protein>
    <submittedName>
        <fullName evidence="2">Nucleotidyltransferase domain-containing protein</fullName>
    </submittedName>
</protein>
<dbReference type="InterPro" id="IPR002934">
    <property type="entry name" value="Polymerase_NTP_transf_dom"/>
</dbReference>
<evidence type="ECO:0000313" key="3">
    <source>
        <dbReference type="Proteomes" id="UP001155163"/>
    </source>
</evidence>
<dbReference type="Gene3D" id="3.30.460.10">
    <property type="entry name" value="Beta Polymerase, domain 2"/>
    <property type="match status" value="1"/>
</dbReference>
<accession>A0ABT0JGN2</accession>
<sequence>MAPASPPADGFITAAPNGPIQAEFRGLVAQVSHRLSQQFPNLLDGLYLYGSVARGDAKAGTSDLDLTLVLQRPASAQEQADLECLRQTLAAQHPEVLKIDFDIGLRAEVLAPEYRASWGYWLKHHCRCLWGNDLSTHFTPFKPSRAIAIAVNGDFASVLLGYADRIDGAGQSVDVPRWQREAARKLIRSTNLLRTEQEQRWPASLEEHAELFVEGFPAMAAASAFFLQHARHSAAAVPGFSQRLREFTRWLQAAHQDPSTAPR</sequence>
<comment type="caution">
    <text evidence="2">The sequence shown here is derived from an EMBL/GenBank/DDBJ whole genome shotgun (WGS) entry which is preliminary data.</text>
</comment>
<dbReference type="SUPFAM" id="SSF81301">
    <property type="entry name" value="Nucleotidyltransferase"/>
    <property type="match status" value="1"/>
</dbReference>
<reference evidence="2 3" key="2">
    <citation type="journal article" date="2023" name="Plant Pathol.">
        <title>Dismantling and reorganizing Pseudomonas marginalis sensu#lato.</title>
        <authorList>
            <person name="Sawada H."/>
            <person name="Fujikawa T."/>
            <person name="Satou M."/>
        </authorList>
    </citation>
    <scope>NUCLEOTIDE SEQUENCE [LARGE SCALE GENOMIC DNA]</scope>
    <source>
        <strain evidence="2 3">MAFF 302046</strain>
    </source>
</reference>
<dbReference type="Pfam" id="PF01909">
    <property type="entry name" value="NTP_transf_2"/>
    <property type="match status" value="1"/>
</dbReference>
<dbReference type="InterPro" id="IPR043519">
    <property type="entry name" value="NT_sf"/>
</dbReference>
<proteinExistence type="predicted"/>
<feature type="domain" description="Polymerase nucleotidyl transferase" evidence="1">
    <location>
        <begin position="31"/>
        <end position="80"/>
    </location>
</feature>
<reference evidence="2 3" key="1">
    <citation type="journal article" date="2022" name="Int. J. Syst. Evol. Microbiol.">
        <title>Pseudomonas aegrilactucae sp. nov. and Pseudomonas morbosilactucae sp. nov., pathogens causing bacterial rot of lettuce in Japan.</title>
        <authorList>
            <person name="Sawada H."/>
            <person name="Fujikawa T."/>
            <person name="Satou M."/>
        </authorList>
    </citation>
    <scope>NUCLEOTIDE SEQUENCE [LARGE SCALE GENOMIC DNA]</scope>
    <source>
        <strain evidence="2 3">MAFF 302046</strain>
    </source>
</reference>
<name>A0ABT0JGN2_9PSED</name>
<dbReference type="CDD" id="cd05403">
    <property type="entry name" value="NT_KNTase_like"/>
    <property type="match status" value="1"/>
</dbReference>
<gene>
    <name evidence="2" type="ORF">M1B35_12850</name>
</gene>
<keyword evidence="3" id="KW-1185">Reference proteome</keyword>